<protein>
    <submittedName>
        <fullName evidence="2">Putative dynein heavy chain 12, axonemal</fullName>
    </submittedName>
</protein>
<reference evidence="2 3" key="2">
    <citation type="submission" date="2019-01" db="EMBL/GenBank/DDBJ databases">
        <title>The decoding of complex shrimp genome reveals the adaptation for benthos swimmer, frequently molting mechanism and breeding impact on genome.</title>
        <authorList>
            <person name="Sun Y."/>
            <person name="Gao Y."/>
            <person name="Yu Y."/>
        </authorList>
    </citation>
    <scope>NUCLEOTIDE SEQUENCE [LARGE SCALE GENOMIC DNA]</scope>
    <source>
        <tissue evidence="2">Muscle</tissue>
    </source>
</reference>
<gene>
    <name evidence="2" type="ORF">C7M84_025095</name>
</gene>
<dbReference type="OrthoDB" id="6359754at2759"/>
<dbReference type="GO" id="GO:0045505">
    <property type="term" value="F:dynein intermediate chain binding"/>
    <property type="evidence" value="ECO:0007669"/>
    <property type="project" value="InterPro"/>
</dbReference>
<dbReference type="PANTHER" id="PTHR45703:SF36">
    <property type="entry name" value="DYNEIN HEAVY CHAIN, CYTOPLASMIC"/>
    <property type="match status" value="1"/>
</dbReference>
<dbReference type="EMBL" id="QCYY01000925">
    <property type="protein sequence ID" value="ROT81736.1"/>
    <property type="molecule type" value="Genomic_DNA"/>
</dbReference>
<dbReference type="GO" id="GO:0005524">
    <property type="term" value="F:ATP binding"/>
    <property type="evidence" value="ECO:0007669"/>
    <property type="project" value="InterPro"/>
</dbReference>
<dbReference type="Gene3D" id="1.10.8.710">
    <property type="match status" value="1"/>
</dbReference>
<dbReference type="InterPro" id="IPR035699">
    <property type="entry name" value="AAA_6"/>
</dbReference>
<dbReference type="SUPFAM" id="SSF52540">
    <property type="entry name" value="P-loop containing nucleoside triphosphate hydrolases"/>
    <property type="match status" value="1"/>
</dbReference>
<dbReference type="InterPro" id="IPR026983">
    <property type="entry name" value="DHC"/>
</dbReference>
<dbReference type="STRING" id="6689.A0A3R7PZ65"/>
<dbReference type="AlphaFoldDB" id="A0A3R7PZ65"/>
<dbReference type="InterPro" id="IPR043157">
    <property type="entry name" value="Dynein_AAA1S"/>
</dbReference>
<keyword evidence="3" id="KW-1185">Reference proteome</keyword>
<proteinExistence type="predicted"/>
<accession>A0A3R7PZ65</accession>
<dbReference type="Proteomes" id="UP000283509">
    <property type="component" value="Unassembled WGS sequence"/>
</dbReference>
<dbReference type="Pfam" id="PF12774">
    <property type="entry name" value="AAA_6"/>
    <property type="match status" value="1"/>
</dbReference>
<evidence type="ECO:0000259" key="1">
    <source>
        <dbReference type="Pfam" id="PF12774"/>
    </source>
</evidence>
<name>A0A3R7PZ65_PENVA</name>
<sequence length="475" mass="52718">MMAADYLSIAEVSLLSCGFVHARALAARIVGVMAHCQDMLHPHHHYDFGMRAVKTVLAATSRLRTSLPEWSETEVVLRALREVNQPKLVADDYERFESILSDFFLELPPTPRPPADNLVSCLEKVCEERGLLATNEFLLKTLQLYETLRERHGVMVVGPPCGSKTTIIQTLSAALGMMEGDQPIRVEVLNPKTLTQAQLIGSLDPVNREWSDGLVAQVIRNAHAQRTWLLFDGPTDASWVENLNTALDDSQKLCLPSGETVPVPGDMATIFEVLDLSQGEGKGSRDAAWCTWAARRSGGRRSCTRGYTTTPTALWWGEYGLLRELANWLIPPALEFVKAHCRYLLPVVEVSLVRTGFPSQRCEKRRNRAFVSDFLKFSDLDPGESYKTPGCREGVDAELNDFRTTSGTTVFVGGEVFPEGVLVNIREMFTALDVERSVECEVTLLVSKCSVQNGGGNLIDSGEQWVSFREIFPPV</sequence>
<dbReference type="GO" id="GO:0051959">
    <property type="term" value="F:dynein light intermediate chain binding"/>
    <property type="evidence" value="ECO:0007669"/>
    <property type="project" value="InterPro"/>
</dbReference>
<dbReference type="InterPro" id="IPR027417">
    <property type="entry name" value="P-loop_NTPase"/>
</dbReference>
<organism evidence="2 3">
    <name type="scientific">Penaeus vannamei</name>
    <name type="common">Whiteleg shrimp</name>
    <name type="synonym">Litopenaeus vannamei</name>
    <dbReference type="NCBI Taxonomy" id="6689"/>
    <lineage>
        <taxon>Eukaryota</taxon>
        <taxon>Metazoa</taxon>
        <taxon>Ecdysozoa</taxon>
        <taxon>Arthropoda</taxon>
        <taxon>Crustacea</taxon>
        <taxon>Multicrustacea</taxon>
        <taxon>Malacostraca</taxon>
        <taxon>Eumalacostraca</taxon>
        <taxon>Eucarida</taxon>
        <taxon>Decapoda</taxon>
        <taxon>Dendrobranchiata</taxon>
        <taxon>Penaeoidea</taxon>
        <taxon>Penaeidae</taxon>
        <taxon>Penaeus</taxon>
    </lineage>
</organism>
<reference evidence="2 3" key="1">
    <citation type="submission" date="2018-04" db="EMBL/GenBank/DDBJ databases">
        <authorList>
            <person name="Zhang X."/>
            <person name="Yuan J."/>
            <person name="Li F."/>
            <person name="Xiang J."/>
        </authorList>
    </citation>
    <scope>NUCLEOTIDE SEQUENCE [LARGE SCALE GENOMIC DNA]</scope>
    <source>
        <tissue evidence="2">Muscle</tissue>
    </source>
</reference>
<feature type="domain" description="Dynein heavy chain hydrolytic ATP-binding dynein motor region" evidence="1">
    <location>
        <begin position="1"/>
        <end position="165"/>
    </location>
</feature>
<dbReference type="Gene3D" id="3.40.50.300">
    <property type="entry name" value="P-loop containing nucleotide triphosphate hydrolases"/>
    <property type="match status" value="1"/>
</dbReference>
<evidence type="ECO:0000313" key="3">
    <source>
        <dbReference type="Proteomes" id="UP000283509"/>
    </source>
</evidence>
<evidence type="ECO:0000313" key="2">
    <source>
        <dbReference type="EMBL" id="ROT81736.1"/>
    </source>
</evidence>
<comment type="caution">
    <text evidence="2">The sequence shown here is derived from an EMBL/GenBank/DDBJ whole genome shotgun (WGS) entry which is preliminary data.</text>
</comment>
<dbReference type="PANTHER" id="PTHR45703">
    <property type="entry name" value="DYNEIN HEAVY CHAIN"/>
    <property type="match status" value="1"/>
</dbReference>
<dbReference type="GO" id="GO:0007018">
    <property type="term" value="P:microtubule-based movement"/>
    <property type="evidence" value="ECO:0007669"/>
    <property type="project" value="InterPro"/>
</dbReference>
<dbReference type="GO" id="GO:0030286">
    <property type="term" value="C:dynein complex"/>
    <property type="evidence" value="ECO:0007669"/>
    <property type="project" value="InterPro"/>
</dbReference>